<evidence type="ECO:0000313" key="2">
    <source>
        <dbReference type="Proteomes" id="UP000033538"/>
    </source>
</evidence>
<protein>
    <recommendedName>
        <fullName evidence="3">Lipoprotein</fullName>
    </recommendedName>
</protein>
<proteinExistence type="predicted"/>
<name>A0A0F2DFN8_STRMT</name>
<dbReference type="Proteomes" id="UP000033538">
    <property type="component" value="Unassembled WGS sequence"/>
</dbReference>
<gene>
    <name evidence="1" type="ORF">TZ90_00782</name>
</gene>
<sequence>MYSIKINSLLKISTLFIATLIFLVGCSHKEINEDEKVNIENSNYIVSLSRARDPYSKLLFLKGDGTLLQSYDYKGYSINSINYFKGKLFLTSNRLNEHYILDSSGKIEKYSNVTERNDNKYLASWFTKIGENTLIETVNIGRVNNKYLSNIIYSYAEGKKNCTLENQYLNGAVDKYGKIFVESYSENDGKNGITIIDKDSASIEKRITFKNSFTSSSGELIDYNKKLLVYGNNESNDSQKEGEKSAIGLLNCETYEINEYSFHKEKIIFSYVYENNIYIITDDNSIYKFNDKLEMLEKKAISDTTFFDNFSNNYTIRKIIHSDKTIAVLYTSRRFDVKNLGFIAEYNCEDISLLNKFNIILEGEKMWLGEVVDFIKLD</sequence>
<organism evidence="1 2">
    <name type="scientific">Streptococcus mitis</name>
    <dbReference type="NCBI Taxonomy" id="28037"/>
    <lineage>
        <taxon>Bacteria</taxon>
        <taxon>Bacillati</taxon>
        <taxon>Bacillota</taxon>
        <taxon>Bacilli</taxon>
        <taxon>Lactobacillales</taxon>
        <taxon>Streptococcaceae</taxon>
        <taxon>Streptococcus</taxon>
        <taxon>Streptococcus mitis group</taxon>
    </lineage>
</organism>
<evidence type="ECO:0000313" key="1">
    <source>
        <dbReference type="EMBL" id="KJQ68416.1"/>
    </source>
</evidence>
<dbReference type="AlphaFoldDB" id="A0A0F2DFN8"/>
<accession>A0A0F2DFN8</accession>
<comment type="caution">
    <text evidence="1">The sequence shown here is derived from an EMBL/GenBank/DDBJ whole genome shotgun (WGS) entry which is preliminary data.</text>
</comment>
<dbReference type="EMBL" id="JYGP01000002">
    <property type="protein sequence ID" value="KJQ68416.1"/>
    <property type="molecule type" value="Genomic_DNA"/>
</dbReference>
<reference evidence="1 2" key="1">
    <citation type="submission" date="2015-02" db="EMBL/GenBank/DDBJ databases">
        <title>Evolution of amylase-binding proteins of oral streptococcal species.</title>
        <authorList>
            <person name="Haase E.M."/>
        </authorList>
    </citation>
    <scope>NUCLEOTIDE SEQUENCE [LARGE SCALE GENOMIC DNA]</scope>
    <source>
        <strain evidence="1 2">OT25</strain>
    </source>
</reference>
<dbReference type="PATRIC" id="fig|28037.212.peg.748"/>
<dbReference type="PROSITE" id="PS51257">
    <property type="entry name" value="PROKAR_LIPOPROTEIN"/>
    <property type="match status" value="1"/>
</dbReference>
<evidence type="ECO:0008006" key="3">
    <source>
        <dbReference type="Google" id="ProtNLM"/>
    </source>
</evidence>